<dbReference type="InterPro" id="IPR009057">
    <property type="entry name" value="Homeodomain-like_sf"/>
</dbReference>
<accession>A0A4V6QCV6</accession>
<dbReference type="SMART" id="SM00342">
    <property type="entry name" value="HTH_ARAC"/>
    <property type="match status" value="1"/>
</dbReference>
<dbReference type="Pfam" id="PF14525">
    <property type="entry name" value="AraC_binding_2"/>
    <property type="match status" value="1"/>
</dbReference>
<evidence type="ECO:0000313" key="6">
    <source>
        <dbReference type="Proteomes" id="UP000295509"/>
    </source>
</evidence>
<proteinExistence type="predicted"/>
<comment type="caution">
    <text evidence="5">The sequence shown here is derived from an EMBL/GenBank/DDBJ whole genome shotgun (WGS) entry which is preliminary data.</text>
</comment>
<dbReference type="InterPro" id="IPR018062">
    <property type="entry name" value="HTH_AraC-typ_CS"/>
</dbReference>
<organism evidence="5 6">
    <name type="scientific">Paraburkholderia rhizosphaerae</name>
    <dbReference type="NCBI Taxonomy" id="480658"/>
    <lineage>
        <taxon>Bacteria</taxon>
        <taxon>Pseudomonadati</taxon>
        <taxon>Pseudomonadota</taxon>
        <taxon>Betaproteobacteria</taxon>
        <taxon>Burkholderiales</taxon>
        <taxon>Burkholderiaceae</taxon>
        <taxon>Paraburkholderia</taxon>
    </lineage>
</organism>
<dbReference type="Gene3D" id="1.10.10.60">
    <property type="entry name" value="Homeodomain-like"/>
    <property type="match status" value="1"/>
</dbReference>
<gene>
    <name evidence="5" type="ORF">BX592_13345</name>
</gene>
<keyword evidence="1" id="KW-0805">Transcription regulation</keyword>
<dbReference type="PANTHER" id="PTHR46796:SF6">
    <property type="entry name" value="ARAC SUBFAMILY"/>
    <property type="match status" value="1"/>
</dbReference>
<protein>
    <submittedName>
        <fullName evidence="5">AraC-like protein</fullName>
    </submittedName>
</protein>
<evidence type="ECO:0000256" key="1">
    <source>
        <dbReference type="ARBA" id="ARBA00023015"/>
    </source>
</evidence>
<keyword evidence="6" id="KW-1185">Reference proteome</keyword>
<evidence type="ECO:0000259" key="4">
    <source>
        <dbReference type="PROSITE" id="PS01124"/>
    </source>
</evidence>
<dbReference type="Proteomes" id="UP000295509">
    <property type="component" value="Unassembled WGS sequence"/>
</dbReference>
<dbReference type="OrthoDB" id="9178898at2"/>
<keyword evidence="3" id="KW-0804">Transcription</keyword>
<dbReference type="InterPro" id="IPR050204">
    <property type="entry name" value="AraC_XylS_family_regulators"/>
</dbReference>
<dbReference type="GO" id="GO:0003700">
    <property type="term" value="F:DNA-binding transcription factor activity"/>
    <property type="evidence" value="ECO:0007669"/>
    <property type="project" value="InterPro"/>
</dbReference>
<sequence length="329" mass="35995">MNDVLYENTWNGTPMCGDAWIEAMSSIGLQYRFDSPHPGASTNNCVHVGQSAIVKLDIAWQSAVPIRHHGGGGHLFVQVVRSGTRWIEQRSGQIMRFGPGEVAVVDPEVWYKATVRERSSMSVLRIPRVALQERELNDHFPLTCRPDPASPDVCAVRDFVVYACSQAGKVSEAMLAKLMEQVLDLMDVLVSDRHSPAPGRSNAVTVLRVKQLIARRIGDPGLSAASIAAELNMSTRSLSRVLHASGLSAMHFAWSLRLEHAAQLLVGVSRGEIQTIAYRCGFASPAHFARAFKARYNMTPRDYADSYNTVCGDAAQPAPLRDVPGKTTS</sequence>
<keyword evidence="2" id="KW-0238">DNA-binding</keyword>
<dbReference type="Pfam" id="PF12833">
    <property type="entry name" value="HTH_18"/>
    <property type="match status" value="1"/>
</dbReference>
<dbReference type="GO" id="GO:0043565">
    <property type="term" value="F:sequence-specific DNA binding"/>
    <property type="evidence" value="ECO:0007669"/>
    <property type="project" value="InterPro"/>
</dbReference>
<dbReference type="InterPro" id="IPR018060">
    <property type="entry name" value="HTH_AraC"/>
</dbReference>
<dbReference type="AlphaFoldDB" id="A0A4V6QCV6"/>
<reference evidence="5 6" key="1">
    <citation type="submission" date="2019-03" db="EMBL/GenBank/DDBJ databases">
        <title>Genomic Encyclopedia of Type Strains, Phase III (KMG-III): the genomes of soil and plant-associated and newly described type strains.</title>
        <authorList>
            <person name="Whitman W."/>
        </authorList>
    </citation>
    <scope>NUCLEOTIDE SEQUENCE [LARGE SCALE GENOMIC DNA]</scope>
    <source>
        <strain evidence="5 6">LMG 29544</strain>
    </source>
</reference>
<dbReference type="PROSITE" id="PS01124">
    <property type="entry name" value="HTH_ARAC_FAMILY_2"/>
    <property type="match status" value="1"/>
</dbReference>
<dbReference type="EMBL" id="SORE01000033">
    <property type="protein sequence ID" value="TDY38244.1"/>
    <property type="molecule type" value="Genomic_DNA"/>
</dbReference>
<evidence type="ECO:0000256" key="3">
    <source>
        <dbReference type="ARBA" id="ARBA00023163"/>
    </source>
</evidence>
<dbReference type="InterPro" id="IPR020449">
    <property type="entry name" value="Tscrpt_reg_AraC-type_HTH"/>
</dbReference>
<dbReference type="PROSITE" id="PS00041">
    <property type="entry name" value="HTH_ARAC_FAMILY_1"/>
    <property type="match status" value="1"/>
</dbReference>
<dbReference type="InterPro" id="IPR035418">
    <property type="entry name" value="AraC-bd_2"/>
</dbReference>
<name>A0A4V6QCV6_9BURK</name>
<feature type="domain" description="HTH araC/xylS-type" evidence="4">
    <location>
        <begin position="207"/>
        <end position="306"/>
    </location>
</feature>
<evidence type="ECO:0000256" key="2">
    <source>
        <dbReference type="ARBA" id="ARBA00023125"/>
    </source>
</evidence>
<dbReference type="PANTHER" id="PTHR46796">
    <property type="entry name" value="HTH-TYPE TRANSCRIPTIONAL ACTIVATOR RHAS-RELATED"/>
    <property type="match status" value="1"/>
</dbReference>
<dbReference type="SUPFAM" id="SSF46689">
    <property type="entry name" value="Homeodomain-like"/>
    <property type="match status" value="1"/>
</dbReference>
<dbReference type="PRINTS" id="PR00032">
    <property type="entry name" value="HTHARAC"/>
</dbReference>
<evidence type="ECO:0000313" key="5">
    <source>
        <dbReference type="EMBL" id="TDY38244.1"/>
    </source>
</evidence>